<evidence type="ECO:0000313" key="1">
    <source>
        <dbReference type="EMBL" id="OJI82051.1"/>
    </source>
</evidence>
<dbReference type="VEuPathDB" id="FungiDB:ASPTUDRAFT_57795"/>
<protein>
    <submittedName>
        <fullName evidence="1">Uncharacterized protein</fullName>
    </submittedName>
</protein>
<keyword evidence="2" id="KW-1185">Reference proteome</keyword>
<sequence length="167" mass="18866">MRGVEAGYNHARPAYELVEVYRALQDPILASDWMVIPSVSVWPSTITGDDHSPPLEAPNERLSERLISIKPAEAEENAEKLHAFAGLTWHEVVASILPGLWTLDKAQPGPHCAQCWQLVGTQWIPSDVRAPLKYGLVARPHQHRCNKLVPQYSRVNQNWQSTWHPLQ</sequence>
<evidence type="ECO:0000313" key="2">
    <source>
        <dbReference type="Proteomes" id="UP000184304"/>
    </source>
</evidence>
<name>A0A1L9MYF5_ASPTC</name>
<dbReference type="AlphaFoldDB" id="A0A1L9MYF5"/>
<dbReference type="Proteomes" id="UP000184304">
    <property type="component" value="Unassembled WGS sequence"/>
</dbReference>
<proteinExistence type="predicted"/>
<dbReference type="EMBL" id="KV878205">
    <property type="protein sequence ID" value="OJI82051.1"/>
    <property type="molecule type" value="Genomic_DNA"/>
</dbReference>
<gene>
    <name evidence="1" type="ORF">ASPTUDRAFT_57795</name>
</gene>
<accession>A0A1L9MYF5</accession>
<organism evidence="1 2">
    <name type="scientific">Aspergillus tubingensis (strain CBS 134.48)</name>
    <dbReference type="NCBI Taxonomy" id="767770"/>
    <lineage>
        <taxon>Eukaryota</taxon>
        <taxon>Fungi</taxon>
        <taxon>Dikarya</taxon>
        <taxon>Ascomycota</taxon>
        <taxon>Pezizomycotina</taxon>
        <taxon>Eurotiomycetes</taxon>
        <taxon>Eurotiomycetidae</taxon>
        <taxon>Eurotiales</taxon>
        <taxon>Aspergillaceae</taxon>
        <taxon>Aspergillus</taxon>
        <taxon>Aspergillus subgen. Circumdati</taxon>
    </lineage>
</organism>
<reference evidence="2" key="1">
    <citation type="journal article" date="2017" name="Genome Biol.">
        <title>Comparative genomics reveals high biological diversity and specific adaptations in the industrially and medically important fungal genus Aspergillus.</title>
        <authorList>
            <person name="de Vries R.P."/>
            <person name="Riley R."/>
            <person name="Wiebenga A."/>
            <person name="Aguilar-Osorio G."/>
            <person name="Amillis S."/>
            <person name="Uchima C.A."/>
            <person name="Anderluh G."/>
            <person name="Asadollahi M."/>
            <person name="Askin M."/>
            <person name="Barry K."/>
            <person name="Battaglia E."/>
            <person name="Bayram O."/>
            <person name="Benocci T."/>
            <person name="Braus-Stromeyer S.A."/>
            <person name="Caldana C."/>
            <person name="Canovas D."/>
            <person name="Cerqueira G.C."/>
            <person name="Chen F."/>
            <person name="Chen W."/>
            <person name="Choi C."/>
            <person name="Clum A."/>
            <person name="Dos Santos R.A."/>
            <person name="Damasio A.R."/>
            <person name="Diallinas G."/>
            <person name="Emri T."/>
            <person name="Fekete E."/>
            <person name="Flipphi M."/>
            <person name="Freyberg S."/>
            <person name="Gallo A."/>
            <person name="Gournas C."/>
            <person name="Habgood R."/>
            <person name="Hainaut M."/>
            <person name="Harispe M.L."/>
            <person name="Henrissat B."/>
            <person name="Hilden K.S."/>
            <person name="Hope R."/>
            <person name="Hossain A."/>
            <person name="Karabika E."/>
            <person name="Karaffa L."/>
            <person name="Karanyi Z."/>
            <person name="Krasevec N."/>
            <person name="Kuo A."/>
            <person name="Kusch H."/>
            <person name="LaButti K."/>
            <person name="Lagendijk E.L."/>
            <person name="Lapidus A."/>
            <person name="Levasseur A."/>
            <person name="Lindquist E."/>
            <person name="Lipzen A."/>
            <person name="Logrieco A.F."/>
            <person name="MacCabe A."/>
            <person name="Maekelae M.R."/>
            <person name="Malavazi I."/>
            <person name="Melin P."/>
            <person name="Meyer V."/>
            <person name="Mielnichuk N."/>
            <person name="Miskei M."/>
            <person name="Molnar A.P."/>
            <person name="Mule G."/>
            <person name="Ngan C.Y."/>
            <person name="Orejas M."/>
            <person name="Orosz E."/>
            <person name="Ouedraogo J.P."/>
            <person name="Overkamp K.M."/>
            <person name="Park H.-S."/>
            <person name="Perrone G."/>
            <person name="Piumi F."/>
            <person name="Punt P.J."/>
            <person name="Ram A.F."/>
            <person name="Ramon A."/>
            <person name="Rauscher S."/>
            <person name="Record E."/>
            <person name="Riano-Pachon D.M."/>
            <person name="Robert V."/>
            <person name="Roehrig J."/>
            <person name="Ruller R."/>
            <person name="Salamov A."/>
            <person name="Salih N.S."/>
            <person name="Samson R.A."/>
            <person name="Sandor E."/>
            <person name="Sanguinetti M."/>
            <person name="Schuetze T."/>
            <person name="Sepcic K."/>
            <person name="Shelest E."/>
            <person name="Sherlock G."/>
            <person name="Sophianopoulou V."/>
            <person name="Squina F.M."/>
            <person name="Sun H."/>
            <person name="Susca A."/>
            <person name="Todd R.B."/>
            <person name="Tsang A."/>
            <person name="Unkles S.E."/>
            <person name="van de Wiele N."/>
            <person name="van Rossen-Uffink D."/>
            <person name="Oliveira J.V."/>
            <person name="Vesth T.C."/>
            <person name="Visser J."/>
            <person name="Yu J.-H."/>
            <person name="Zhou M."/>
            <person name="Andersen M.R."/>
            <person name="Archer D.B."/>
            <person name="Baker S.E."/>
            <person name="Benoit I."/>
            <person name="Brakhage A.A."/>
            <person name="Braus G.H."/>
            <person name="Fischer R."/>
            <person name="Frisvad J.C."/>
            <person name="Goldman G.H."/>
            <person name="Houbraken J."/>
            <person name="Oakley B."/>
            <person name="Pocsi I."/>
            <person name="Scazzocchio C."/>
            <person name="Seiboth B."/>
            <person name="vanKuyk P.A."/>
            <person name="Wortman J."/>
            <person name="Dyer P.S."/>
            <person name="Grigoriev I.V."/>
        </authorList>
    </citation>
    <scope>NUCLEOTIDE SEQUENCE [LARGE SCALE GENOMIC DNA]</scope>
    <source>
        <strain evidence="2">CBS 134.48</strain>
    </source>
</reference>